<feature type="compositionally biased region" description="Low complexity" evidence="14">
    <location>
        <begin position="37"/>
        <end position="47"/>
    </location>
</feature>
<evidence type="ECO:0000256" key="7">
    <source>
        <dbReference type="ARBA" id="ARBA00022840"/>
    </source>
</evidence>
<keyword evidence="5 10" id="KW-0819">tRNA processing</keyword>
<keyword evidence="4 10" id="KW-0808">Transferase</keyword>
<evidence type="ECO:0000256" key="9">
    <source>
        <dbReference type="ARBA" id="ARBA00049563"/>
    </source>
</evidence>
<feature type="region of interest" description="Interaction with substrate tRNA" evidence="10">
    <location>
        <begin position="83"/>
        <end position="86"/>
    </location>
</feature>
<comment type="function">
    <text evidence="2 10 12">Catalyzes the transfer of a dimethylallyl group onto the adenine at position 37 in tRNAs that read codons beginning with uridine, leading to the formation of N6-(dimethylallyl)adenosine (i(6)A).</text>
</comment>
<feature type="site" description="Interaction with substrate tRNA" evidence="10">
    <location>
        <position position="172"/>
    </location>
</feature>
<dbReference type="SUPFAM" id="SSF52540">
    <property type="entry name" value="P-loop containing nucleoside triphosphate hydrolases"/>
    <property type="match status" value="2"/>
</dbReference>
<evidence type="ECO:0000256" key="13">
    <source>
        <dbReference type="RuleBase" id="RU003785"/>
    </source>
</evidence>
<evidence type="ECO:0000256" key="4">
    <source>
        <dbReference type="ARBA" id="ARBA00022679"/>
    </source>
</evidence>
<accession>A0ABQ2LAF6</accession>
<keyword evidence="16" id="KW-1185">Reference proteome</keyword>
<feature type="binding site" evidence="10">
    <location>
        <begin position="58"/>
        <end position="65"/>
    </location>
    <ligand>
        <name>ATP</name>
        <dbReference type="ChEBI" id="CHEBI:30616"/>
    </ligand>
</feature>
<comment type="subunit">
    <text evidence="10">Monomer.</text>
</comment>
<dbReference type="Gene3D" id="1.10.20.140">
    <property type="match status" value="1"/>
</dbReference>
<dbReference type="InterPro" id="IPR018022">
    <property type="entry name" value="IPT"/>
</dbReference>
<feature type="binding site" evidence="10">
    <location>
        <begin position="60"/>
        <end position="65"/>
    </location>
    <ligand>
        <name>substrate</name>
    </ligand>
</feature>
<evidence type="ECO:0000256" key="14">
    <source>
        <dbReference type="SAM" id="MobiDB-lite"/>
    </source>
</evidence>
<evidence type="ECO:0000256" key="12">
    <source>
        <dbReference type="RuleBase" id="RU003784"/>
    </source>
</evidence>
<sequence length="367" mass="41401">MTDNPKKIIGPEGECAELAAVSGVDAAVDGHKESEETASSGVSSSSLSSKPKLLVLIGPTAVGKTRLSIEIAKAFSCEIISGDSMQVYRGMDVGTAKISEAEMEGVPHHLIDIHDPDDPFSVSEFQERCDALIPEITARGNVPFIVGGTGLYIESFCYRYEFAESGADEEFRREQAQFAETYGTEALHDRLREIDPESAARLHPNDTRRVIRALEIYKLTGETLSERLAGQKKTTPYDLCLIGLTMDRQMLYNRIEERIDQMMEQGLIEEVRALQDRGYTPDMVSMQGLGYKEIWPYLNGSTTLEEAVYRLKRDTRHFAKRQLSWFRHMHDIQWVDVSEPENFSAIYEKVHGIITGRFSSDFEQKRQ</sequence>
<comment type="catalytic activity">
    <reaction evidence="9 10 11">
        <text>adenosine(37) in tRNA + dimethylallyl diphosphate = N(6)-dimethylallyladenosine(37) in tRNA + diphosphate</text>
        <dbReference type="Rhea" id="RHEA:26482"/>
        <dbReference type="Rhea" id="RHEA-COMP:10162"/>
        <dbReference type="Rhea" id="RHEA-COMP:10375"/>
        <dbReference type="ChEBI" id="CHEBI:33019"/>
        <dbReference type="ChEBI" id="CHEBI:57623"/>
        <dbReference type="ChEBI" id="CHEBI:74411"/>
        <dbReference type="ChEBI" id="CHEBI:74415"/>
        <dbReference type="EC" id="2.5.1.75"/>
    </reaction>
</comment>
<evidence type="ECO:0000256" key="5">
    <source>
        <dbReference type="ARBA" id="ARBA00022694"/>
    </source>
</evidence>
<dbReference type="HAMAP" id="MF_00185">
    <property type="entry name" value="IPP_trans"/>
    <property type="match status" value="1"/>
</dbReference>
<dbReference type="Pfam" id="PF01715">
    <property type="entry name" value="IPPT"/>
    <property type="match status" value="1"/>
</dbReference>
<dbReference type="PANTHER" id="PTHR11088">
    <property type="entry name" value="TRNA DIMETHYLALLYLTRANSFERASE"/>
    <property type="match status" value="1"/>
</dbReference>
<reference evidence="16" key="1">
    <citation type="journal article" date="2019" name="Int. J. Syst. Evol. Microbiol.">
        <title>The Global Catalogue of Microorganisms (GCM) 10K type strain sequencing project: providing services to taxonomists for standard genome sequencing and annotation.</title>
        <authorList>
            <consortium name="The Broad Institute Genomics Platform"/>
            <consortium name="The Broad Institute Genome Sequencing Center for Infectious Disease"/>
            <person name="Wu L."/>
            <person name="Ma J."/>
        </authorList>
    </citation>
    <scope>NUCLEOTIDE SEQUENCE [LARGE SCALE GENOMIC DNA]</scope>
    <source>
        <strain evidence="16">CGMCC 1.6964</strain>
    </source>
</reference>
<evidence type="ECO:0000256" key="6">
    <source>
        <dbReference type="ARBA" id="ARBA00022741"/>
    </source>
</evidence>
<evidence type="ECO:0000313" key="16">
    <source>
        <dbReference type="Proteomes" id="UP000606653"/>
    </source>
</evidence>
<keyword evidence="8 10" id="KW-0460">Magnesium</keyword>
<name>A0ABQ2LAF6_9BACL</name>
<keyword evidence="6 10" id="KW-0547">Nucleotide-binding</keyword>
<dbReference type="EC" id="2.5.1.75" evidence="10"/>
<comment type="cofactor">
    <cofactor evidence="1 10">
        <name>Mg(2+)</name>
        <dbReference type="ChEBI" id="CHEBI:18420"/>
    </cofactor>
</comment>
<dbReference type="NCBIfam" id="TIGR00174">
    <property type="entry name" value="miaA"/>
    <property type="match status" value="1"/>
</dbReference>
<comment type="similarity">
    <text evidence="3 10 13">Belongs to the IPP transferase family.</text>
</comment>
<feature type="region of interest" description="Disordered" evidence="14">
    <location>
        <begin position="26"/>
        <end position="47"/>
    </location>
</feature>
<keyword evidence="7 10" id="KW-0067">ATP-binding</keyword>
<protein>
    <recommendedName>
        <fullName evidence="10">tRNA dimethylallyltransferase</fullName>
        <ecNumber evidence="10">2.5.1.75</ecNumber>
    </recommendedName>
    <alternativeName>
        <fullName evidence="10">Dimethylallyl diphosphate:tRNA dimethylallyltransferase</fullName>
        <shortName evidence="10">DMAPP:tRNA dimethylallyltransferase</shortName>
        <shortName evidence="10">DMATase</shortName>
    </alternativeName>
    <alternativeName>
        <fullName evidence="10">Isopentenyl-diphosphate:tRNA isopentenyltransferase</fullName>
        <shortName evidence="10">IPP transferase</shortName>
        <shortName evidence="10">IPPT</shortName>
        <shortName evidence="10">IPTase</shortName>
    </alternativeName>
</protein>
<comment type="caution">
    <text evidence="10">Lacks conserved residue(s) required for the propagation of feature annotation.</text>
</comment>
<evidence type="ECO:0000256" key="8">
    <source>
        <dbReference type="ARBA" id="ARBA00022842"/>
    </source>
</evidence>
<dbReference type="PANTHER" id="PTHR11088:SF60">
    <property type="entry name" value="TRNA DIMETHYLALLYLTRANSFERASE"/>
    <property type="match status" value="1"/>
</dbReference>
<proteinExistence type="inferred from homology"/>
<feature type="site" description="Interaction with substrate tRNA" evidence="10">
    <location>
        <position position="149"/>
    </location>
</feature>
<evidence type="ECO:0000256" key="3">
    <source>
        <dbReference type="ARBA" id="ARBA00005842"/>
    </source>
</evidence>
<evidence type="ECO:0000313" key="15">
    <source>
        <dbReference type="EMBL" id="GGO07438.1"/>
    </source>
</evidence>
<dbReference type="Gene3D" id="3.40.50.300">
    <property type="entry name" value="P-loop containing nucleotide triphosphate hydrolases"/>
    <property type="match status" value="1"/>
</dbReference>
<dbReference type="Proteomes" id="UP000606653">
    <property type="component" value="Unassembled WGS sequence"/>
</dbReference>
<dbReference type="InterPro" id="IPR027417">
    <property type="entry name" value="P-loop_NTPase"/>
</dbReference>
<organism evidence="15 16">
    <name type="scientific">Saccharibacillus kuerlensis</name>
    <dbReference type="NCBI Taxonomy" id="459527"/>
    <lineage>
        <taxon>Bacteria</taxon>
        <taxon>Bacillati</taxon>
        <taxon>Bacillota</taxon>
        <taxon>Bacilli</taxon>
        <taxon>Bacillales</taxon>
        <taxon>Paenibacillaceae</taxon>
        <taxon>Saccharibacillus</taxon>
    </lineage>
</organism>
<evidence type="ECO:0000256" key="2">
    <source>
        <dbReference type="ARBA" id="ARBA00003213"/>
    </source>
</evidence>
<evidence type="ECO:0000256" key="11">
    <source>
        <dbReference type="RuleBase" id="RU003783"/>
    </source>
</evidence>
<evidence type="ECO:0000256" key="1">
    <source>
        <dbReference type="ARBA" id="ARBA00001946"/>
    </source>
</evidence>
<dbReference type="InterPro" id="IPR039657">
    <property type="entry name" value="Dimethylallyltransferase"/>
</dbReference>
<comment type="caution">
    <text evidence="15">The sequence shown here is derived from an EMBL/GenBank/DDBJ whole genome shotgun (WGS) entry which is preliminary data.</text>
</comment>
<dbReference type="EMBL" id="BMLN01000013">
    <property type="protein sequence ID" value="GGO07438.1"/>
    <property type="molecule type" value="Genomic_DNA"/>
</dbReference>
<evidence type="ECO:0000256" key="10">
    <source>
        <dbReference type="HAMAP-Rule" id="MF_00185"/>
    </source>
</evidence>
<gene>
    <name evidence="10 15" type="primary">miaA</name>
    <name evidence="15" type="ORF">GCM10010969_35880</name>
</gene>